<organism evidence="1 2">
    <name type="scientific">Naganishia adeliensis</name>
    <dbReference type="NCBI Taxonomy" id="92952"/>
    <lineage>
        <taxon>Eukaryota</taxon>
        <taxon>Fungi</taxon>
        <taxon>Dikarya</taxon>
        <taxon>Basidiomycota</taxon>
        <taxon>Agaricomycotina</taxon>
        <taxon>Tremellomycetes</taxon>
        <taxon>Filobasidiales</taxon>
        <taxon>Filobasidiaceae</taxon>
        <taxon>Naganishia</taxon>
    </lineage>
</organism>
<gene>
    <name evidence="1" type="ORF">QFC20_007152</name>
</gene>
<dbReference type="Proteomes" id="UP001230649">
    <property type="component" value="Unassembled WGS sequence"/>
</dbReference>
<evidence type="ECO:0000313" key="1">
    <source>
        <dbReference type="EMBL" id="KAJ9093329.1"/>
    </source>
</evidence>
<name>A0ACC2V2U1_9TREE</name>
<keyword evidence="2" id="KW-1185">Reference proteome</keyword>
<sequence>MSEFHAIFKVTPGLQSYEWGKKGSDSLAAQMAKECVEGFEVDEEKEYAELWMGTHDTLPTYVNSTKLSALLASEPERYLSPQVLDRYPSARDGHLPFLFKVLSIGKALSVQAHPDKELAETLHRERGDVYKGEWNELRLRTATCAMCEEVVPV</sequence>
<dbReference type="EMBL" id="JASBWS010000156">
    <property type="protein sequence ID" value="KAJ9093329.1"/>
    <property type="molecule type" value="Genomic_DNA"/>
</dbReference>
<accession>A0ACC2V2U1</accession>
<evidence type="ECO:0000313" key="2">
    <source>
        <dbReference type="Proteomes" id="UP001230649"/>
    </source>
</evidence>
<proteinExistence type="predicted"/>
<reference evidence="1" key="1">
    <citation type="submission" date="2023-04" db="EMBL/GenBank/DDBJ databases">
        <title>Draft Genome sequencing of Naganishia species isolated from polar environments using Oxford Nanopore Technology.</title>
        <authorList>
            <person name="Leo P."/>
            <person name="Venkateswaran K."/>
        </authorList>
    </citation>
    <scope>NUCLEOTIDE SEQUENCE</scope>
    <source>
        <strain evidence="1">MNA-CCFEE 5262</strain>
    </source>
</reference>
<comment type="caution">
    <text evidence="1">The sequence shown here is derived from an EMBL/GenBank/DDBJ whole genome shotgun (WGS) entry which is preliminary data.</text>
</comment>
<protein>
    <submittedName>
        <fullName evidence="1">Uncharacterized protein</fullName>
    </submittedName>
</protein>